<dbReference type="HOGENOM" id="CLU_335486_0_0_10"/>
<reference evidence="2 3" key="1">
    <citation type="journal article" date="2011" name="Stand. Genomic Sci.">
        <title>Complete genome sequence of Haliscomenobacter hydrossis type strain (O).</title>
        <authorList>
            <consortium name="US DOE Joint Genome Institute (JGI-PGF)"/>
            <person name="Daligault H."/>
            <person name="Lapidus A."/>
            <person name="Zeytun A."/>
            <person name="Nolan M."/>
            <person name="Lucas S."/>
            <person name="Del Rio T.G."/>
            <person name="Tice H."/>
            <person name="Cheng J.F."/>
            <person name="Tapia R."/>
            <person name="Han C."/>
            <person name="Goodwin L."/>
            <person name="Pitluck S."/>
            <person name="Liolios K."/>
            <person name="Pagani I."/>
            <person name="Ivanova N."/>
            <person name="Huntemann M."/>
            <person name="Mavromatis K."/>
            <person name="Mikhailova N."/>
            <person name="Pati A."/>
            <person name="Chen A."/>
            <person name="Palaniappan K."/>
            <person name="Land M."/>
            <person name="Hauser L."/>
            <person name="Brambilla E.M."/>
            <person name="Rohde M."/>
            <person name="Verbarg S."/>
            <person name="Goker M."/>
            <person name="Bristow J."/>
            <person name="Eisen J.A."/>
            <person name="Markowitz V."/>
            <person name="Hugenholtz P."/>
            <person name="Kyrpides N.C."/>
            <person name="Klenk H.P."/>
            <person name="Woyke T."/>
        </authorList>
    </citation>
    <scope>NUCLEOTIDE SEQUENCE [LARGE SCALE GENOMIC DNA]</scope>
    <source>
        <strain evidence="3">ATCC 27775 / DSM 1100 / LMG 10767 / O</strain>
    </source>
</reference>
<keyword evidence="3" id="KW-1185">Reference proteome</keyword>
<gene>
    <name evidence="2" type="ordered locus">Halhy_1089</name>
</gene>
<dbReference type="eggNOG" id="COG5295">
    <property type="taxonomic scope" value="Bacteria"/>
</dbReference>
<dbReference type="InterPro" id="IPR018247">
    <property type="entry name" value="EF_Hand_1_Ca_BS"/>
</dbReference>
<sequence>MNVFVPKTVLHALFRVFLFLLVPLLLPAQIKQIDSLVTLKDTPSKVIFEGVMSTGVFVQPKHGKAYLDPSMTVNGSSNTRIYTLVYEPQAGYIGLDTFVYAVRTCITGNSCFKEVTVAVTVKLSKVDAYPDLYYVPSSATPVKLNVLTNDISNLGGLEIVSVSTINNGTAKITKGDPNIEFQAKAGFSGTAKLIYTVCDKVGSCDQTSVSIFVDRNDRSKPDTVKIFTLKNESAPILIPVVYGLVEQPQSGFFNGDLDVPVYTPNPGFKGSDYLTFEDGNAKIVAQIEVLDHVRNKFAVDDRADVLPGKNVEVDVLQNDGFVYGAGCIDYSQPKYGQVSYDSRNKGIFTYKAPTGFIGVDQFTYRSFPPGCGGVAEVATVYVYVSNYEPAYAKFLMSTAKSTPLVIAYNVPIETYSFNIVAQAKQGKVVFYPGLVNQVISGRLLQGSNLLVYIPNLGYTGPDAFEVTLCMADSKDCKNRKSIKVEVDVLDVGHPVLPSCIEDCVWAGDTNQDGIVDMNDLLPLGLHMGEVGVPRGEVSLEEWYGQHSSNWDNPYVTNYDLKHLDTDGDSLIMDRDTLAISKFYGNTHSFVPTPIPFYNYEIKIVSDQELEPGKPFEFDLVIGDQKSPVIDLYGFTFALPYNAKLFKPQSFSIALSDDSWLGYNSPVLAMTRDDQKGLLEMAFTRTNKLAVSGYGRIGKGKGVVIDAIEGLEVPDADEEQETIIKFPGGTGTGVSSSGQTFGIRVAPFEFKFKKSNKPSTPNLGRPLEQKLPSVRLFPNPASNMVRLDLGKNDASIQRLQVFNALGQMVYNTLGDGNPYAEIGVSHWSEGMYVAKVFTNKGVYSEKFEVFK</sequence>
<dbReference type="eggNOG" id="COG0384">
    <property type="taxonomic scope" value="Bacteria"/>
</dbReference>
<protein>
    <recommendedName>
        <fullName evidence="1">Secretion system C-terminal sorting domain-containing protein</fullName>
    </recommendedName>
</protein>
<dbReference type="Pfam" id="PF18962">
    <property type="entry name" value="Por_Secre_tail"/>
    <property type="match status" value="1"/>
</dbReference>
<dbReference type="OrthoDB" id="5726170at2"/>
<dbReference type="KEGG" id="hhy:Halhy_1089"/>
<feature type="domain" description="Secretion system C-terminal sorting" evidence="1">
    <location>
        <begin position="775"/>
        <end position="846"/>
    </location>
</feature>
<name>F4KRJ8_HALH1</name>
<dbReference type="STRING" id="760192.Halhy_1089"/>
<dbReference type="NCBIfam" id="TIGR04183">
    <property type="entry name" value="Por_Secre_tail"/>
    <property type="match status" value="1"/>
</dbReference>
<accession>F4KRJ8</accession>
<evidence type="ECO:0000259" key="1">
    <source>
        <dbReference type="Pfam" id="PF18962"/>
    </source>
</evidence>
<dbReference type="AlphaFoldDB" id="F4KRJ8"/>
<evidence type="ECO:0000313" key="2">
    <source>
        <dbReference type="EMBL" id="AEE48987.1"/>
    </source>
</evidence>
<dbReference type="InterPro" id="IPR026444">
    <property type="entry name" value="Secre_tail"/>
</dbReference>
<dbReference type="EMBL" id="CP002691">
    <property type="protein sequence ID" value="AEE48987.1"/>
    <property type="molecule type" value="Genomic_DNA"/>
</dbReference>
<dbReference type="Proteomes" id="UP000008461">
    <property type="component" value="Chromosome"/>
</dbReference>
<evidence type="ECO:0000313" key="3">
    <source>
        <dbReference type="Proteomes" id="UP000008461"/>
    </source>
</evidence>
<reference key="2">
    <citation type="submission" date="2011-04" db="EMBL/GenBank/DDBJ databases">
        <title>Complete sequence of chromosome of Haliscomenobacter hydrossis DSM 1100.</title>
        <authorList>
            <consortium name="US DOE Joint Genome Institute (JGI-PGF)"/>
            <person name="Lucas S."/>
            <person name="Han J."/>
            <person name="Lapidus A."/>
            <person name="Bruce D."/>
            <person name="Goodwin L."/>
            <person name="Pitluck S."/>
            <person name="Peters L."/>
            <person name="Kyrpides N."/>
            <person name="Mavromatis K."/>
            <person name="Ivanova N."/>
            <person name="Ovchinnikova G."/>
            <person name="Pagani I."/>
            <person name="Daligault H."/>
            <person name="Detter J.C."/>
            <person name="Han C."/>
            <person name="Land M."/>
            <person name="Hauser L."/>
            <person name="Markowitz V."/>
            <person name="Cheng J.-F."/>
            <person name="Hugenholtz P."/>
            <person name="Woyke T."/>
            <person name="Wu D."/>
            <person name="Verbarg S."/>
            <person name="Frueling A."/>
            <person name="Brambilla E."/>
            <person name="Klenk H.-P."/>
            <person name="Eisen J.A."/>
        </authorList>
    </citation>
    <scope>NUCLEOTIDE SEQUENCE</scope>
    <source>
        <strain>DSM 1100</strain>
    </source>
</reference>
<proteinExistence type="predicted"/>
<dbReference type="Gene3D" id="2.60.40.3440">
    <property type="match status" value="2"/>
</dbReference>
<dbReference type="PROSITE" id="PS00018">
    <property type="entry name" value="EF_HAND_1"/>
    <property type="match status" value="1"/>
</dbReference>
<organism evidence="2 3">
    <name type="scientific">Haliscomenobacter hydrossis (strain ATCC 27775 / DSM 1100 / LMG 10767 / O)</name>
    <dbReference type="NCBI Taxonomy" id="760192"/>
    <lineage>
        <taxon>Bacteria</taxon>
        <taxon>Pseudomonadati</taxon>
        <taxon>Bacteroidota</taxon>
        <taxon>Saprospiria</taxon>
        <taxon>Saprospirales</taxon>
        <taxon>Haliscomenobacteraceae</taxon>
        <taxon>Haliscomenobacter</taxon>
    </lineage>
</organism>
<dbReference type="Pfam" id="PF17963">
    <property type="entry name" value="Big_9"/>
    <property type="match status" value="1"/>
</dbReference>